<dbReference type="STRING" id="53463.SAMN05444389_101444"/>
<evidence type="ECO:0008006" key="5">
    <source>
        <dbReference type="Google" id="ProtNLM"/>
    </source>
</evidence>
<feature type="region of interest" description="Disordered" evidence="2">
    <location>
        <begin position="551"/>
        <end position="577"/>
    </location>
</feature>
<dbReference type="GO" id="GO:0016460">
    <property type="term" value="C:myosin II complex"/>
    <property type="evidence" value="ECO:0007669"/>
    <property type="project" value="TreeGrafter"/>
</dbReference>
<dbReference type="GO" id="GO:0005737">
    <property type="term" value="C:cytoplasm"/>
    <property type="evidence" value="ECO:0007669"/>
    <property type="project" value="TreeGrafter"/>
</dbReference>
<keyword evidence="4" id="KW-1185">Reference proteome</keyword>
<proteinExistence type="predicted"/>
<feature type="compositionally biased region" description="Gly residues" evidence="2">
    <location>
        <begin position="558"/>
        <end position="570"/>
    </location>
</feature>
<protein>
    <recommendedName>
        <fullName evidence="5">Prophage tail length tape measure protein</fullName>
    </recommendedName>
</protein>
<dbReference type="EMBL" id="FRCK01000001">
    <property type="protein sequence ID" value="SHL80672.1"/>
    <property type="molecule type" value="Genomic_DNA"/>
</dbReference>
<evidence type="ECO:0000256" key="1">
    <source>
        <dbReference type="SAM" id="Coils"/>
    </source>
</evidence>
<evidence type="ECO:0000313" key="4">
    <source>
        <dbReference type="Proteomes" id="UP000184444"/>
    </source>
</evidence>
<organism evidence="3 4">
    <name type="scientific">Paracoccus solventivorans</name>
    <dbReference type="NCBI Taxonomy" id="53463"/>
    <lineage>
        <taxon>Bacteria</taxon>
        <taxon>Pseudomonadati</taxon>
        <taxon>Pseudomonadota</taxon>
        <taxon>Alphaproteobacteria</taxon>
        <taxon>Rhodobacterales</taxon>
        <taxon>Paracoccaceae</taxon>
        <taxon>Paracoccus</taxon>
    </lineage>
</organism>
<name>A0A1M7DMG8_9RHOB</name>
<gene>
    <name evidence="3" type="ORF">SAMN05444389_101444</name>
</gene>
<dbReference type="Proteomes" id="UP000184444">
    <property type="component" value="Unassembled WGS sequence"/>
</dbReference>
<evidence type="ECO:0000256" key="2">
    <source>
        <dbReference type="SAM" id="MobiDB-lite"/>
    </source>
</evidence>
<dbReference type="PANTHER" id="PTHR45615">
    <property type="entry name" value="MYOSIN HEAVY CHAIN, NON-MUSCLE"/>
    <property type="match status" value="1"/>
</dbReference>
<evidence type="ECO:0000313" key="3">
    <source>
        <dbReference type="EMBL" id="SHL80672.1"/>
    </source>
</evidence>
<dbReference type="OrthoDB" id="7756983at2"/>
<feature type="coiled-coil region" evidence="1">
    <location>
        <begin position="185"/>
        <end position="212"/>
    </location>
</feature>
<dbReference type="GO" id="GO:0000146">
    <property type="term" value="F:microfilament motor activity"/>
    <property type="evidence" value="ECO:0007669"/>
    <property type="project" value="TreeGrafter"/>
</dbReference>
<sequence length="815" mass="86110">MAEPDLIIEAGFSDAKLAAETQKVLQKYKQMGEAAEKAFRDASGSVADNQALRAHLRELDRLQRAYDPVYTAAQKYEAAVKRLDRALELGAIDQAKYTAEVKRAQVELGRVSGAVQQAATGSRIAGHQFQNVGYQVQDFAVQVASGTDASRAFAQQFPQLASAFGVWGVAVGTVAAVLVPLAASLLGTSAKARTLEEELSDLEKTTAAAASAAEAAAVPVEQLSAKYGDLADEVHRAAQAMAIITSASAEQAAFDAARRLGGDFRDRLSLPNMGAYLDPAGNVMPGYESAREKLVEQAIQRLGETAGATAEQAERLAVAIGNIGRSGNIADVLADGEALLSILAEIEPTTKAQQAAIESMASEIAAVIEASKSLVADGLSEQEKAVARLYDTYDRAMRQQKQLVQDLADAEAARADALRAGNAEQVADMDRIIAAIQDALADTDGWAAAMAAVRAEIASIASVLSSIGGGMVARAGYAAGEAILDAGGTAAAAELARRREAEKAALRQRASTADGYMPSWAQDLEIQELEQQWAEEDAYLARLEAARKTEREAAKRSAGGGRKSSGGGRGSRTEPGLFESIEREKLNLEREITLIGKSAAEVAKARAEWAMLDEAKKRGIAVSDELRGKIEAEAQKLGELTQQQQHLQAVSDSVRSSLQNAFQGVFDDPKEALKDLAKQLAMLALQMQLVRSFPGTFGSGGIIPLLPGRASGGTVMAGQPYMVGERGPEPFVPAVSGRILSVPQAQAALRGGGGGTSIQIIDQRSASAPPVETETTRGPDGREIVRMIVADDLARGRYDKTMGGRYGAKPQRRIR</sequence>
<accession>A0A1M7DMG8</accession>
<dbReference type="RefSeq" id="WP_073061291.1">
    <property type="nucleotide sequence ID" value="NZ_FRCK01000001.1"/>
</dbReference>
<feature type="coiled-coil region" evidence="1">
    <location>
        <begin position="379"/>
        <end position="413"/>
    </location>
</feature>
<dbReference type="PANTHER" id="PTHR45615:SF40">
    <property type="entry name" value="MYOSIN HEAVY CHAIN, NON-MUSCLE"/>
    <property type="match status" value="1"/>
</dbReference>
<reference evidence="4" key="1">
    <citation type="submission" date="2016-11" db="EMBL/GenBank/DDBJ databases">
        <authorList>
            <person name="Varghese N."/>
            <person name="Submissions S."/>
        </authorList>
    </citation>
    <scope>NUCLEOTIDE SEQUENCE [LARGE SCALE GENOMIC DNA]</scope>
    <source>
        <strain evidence="4">DSM 6637</strain>
    </source>
</reference>
<dbReference type="AlphaFoldDB" id="A0A1M7DMG8"/>
<keyword evidence="1" id="KW-0175">Coiled coil</keyword>
<dbReference type="GO" id="GO:0051015">
    <property type="term" value="F:actin filament binding"/>
    <property type="evidence" value="ECO:0007669"/>
    <property type="project" value="TreeGrafter"/>
</dbReference>
<dbReference type="GO" id="GO:0032982">
    <property type="term" value="C:myosin filament"/>
    <property type="evidence" value="ECO:0007669"/>
    <property type="project" value="TreeGrafter"/>
</dbReference>